<dbReference type="EMBL" id="BAAANL010000003">
    <property type="protein sequence ID" value="GAA1862038.1"/>
    <property type="molecule type" value="Genomic_DNA"/>
</dbReference>
<name>A0ABN2ND29_9MICO</name>
<dbReference type="RefSeq" id="WP_344102117.1">
    <property type="nucleotide sequence ID" value="NZ_BAAANL010000003.1"/>
</dbReference>
<dbReference type="SUPFAM" id="SSF88723">
    <property type="entry name" value="PIN domain-like"/>
    <property type="match status" value="1"/>
</dbReference>
<organism evidence="1 2">
    <name type="scientific">Myceligenerans crystallogenes</name>
    <dbReference type="NCBI Taxonomy" id="316335"/>
    <lineage>
        <taxon>Bacteria</taxon>
        <taxon>Bacillati</taxon>
        <taxon>Actinomycetota</taxon>
        <taxon>Actinomycetes</taxon>
        <taxon>Micrococcales</taxon>
        <taxon>Promicromonosporaceae</taxon>
        <taxon>Myceligenerans</taxon>
    </lineage>
</organism>
<keyword evidence="2" id="KW-1185">Reference proteome</keyword>
<evidence type="ECO:0000313" key="1">
    <source>
        <dbReference type="EMBL" id="GAA1862038.1"/>
    </source>
</evidence>
<comment type="caution">
    <text evidence="1">The sequence shown here is derived from an EMBL/GenBank/DDBJ whole genome shotgun (WGS) entry which is preliminary data.</text>
</comment>
<proteinExistence type="predicted"/>
<reference evidence="1 2" key="1">
    <citation type="journal article" date="2019" name="Int. J. Syst. Evol. Microbiol.">
        <title>The Global Catalogue of Microorganisms (GCM) 10K type strain sequencing project: providing services to taxonomists for standard genome sequencing and annotation.</title>
        <authorList>
            <consortium name="The Broad Institute Genomics Platform"/>
            <consortium name="The Broad Institute Genome Sequencing Center for Infectious Disease"/>
            <person name="Wu L."/>
            <person name="Ma J."/>
        </authorList>
    </citation>
    <scope>NUCLEOTIDE SEQUENCE [LARGE SCALE GENOMIC DNA]</scope>
    <source>
        <strain evidence="1 2">JCM 14326</strain>
    </source>
</reference>
<gene>
    <name evidence="1" type="ORF">GCM10009751_19800</name>
</gene>
<evidence type="ECO:0008006" key="3">
    <source>
        <dbReference type="Google" id="ProtNLM"/>
    </source>
</evidence>
<dbReference type="InterPro" id="IPR029060">
    <property type="entry name" value="PIN-like_dom_sf"/>
</dbReference>
<sequence>MTSEMPPVVLLDANVLVKPVTRTLLMRCAPSGYVVVWSQAAEIEASRHMSGRQTPLATVRDMANLDLSASGTGAERFKDTPLTDRQILADAEAAGATFLITEDVDDFAAEDLRMAGVTAVNPDLFLAERTDRGVYRKTLEVMAAGMKNPPLTTAGLHAAIARQHPNLFGRHADLFEAIAQSTGHNPPRIQFRGTTCLACLGSFADPSPVGFCANCAT</sequence>
<evidence type="ECO:0000313" key="2">
    <source>
        <dbReference type="Proteomes" id="UP001501094"/>
    </source>
</evidence>
<protein>
    <recommendedName>
        <fullName evidence="3">PIN domain-containing protein</fullName>
    </recommendedName>
</protein>
<accession>A0ABN2ND29</accession>
<dbReference type="Proteomes" id="UP001501094">
    <property type="component" value="Unassembled WGS sequence"/>
</dbReference>